<gene>
    <name evidence="3" type="ORF">H8R94_10275</name>
</gene>
<dbReference type="SUPFAM" id="SSF53474">
    <property type="entry name" value="alpha/beta-Hydrolases"/>
    <property type="match status" value="1"/>
</dbReference>
<accession>A0ABR7GI90</accession>
<dbReference type="InterPro" id="IPR029058">
    <property type="entry name" value="AB_hydrolase_fold"/>
</dbReference>
<evidence type="ECO:0000313" key="4">
    <source>
        <dbReference type="Proteomes" id="UP000643810"/>
    </source>
</evidence>
<dbReference type="Pfam" id="PF20434">
    <property type="entry name" value="BD-FAE"/>
    <property type="match status" value="1"/>
</dbReference>
<sequence length="339" mass="37789">MITENTKVEDLRKHKDLKTLFPYFIYNQVGDGAGNFKKDATCLKEIEQKNPTWAAEDMVYGLRQLEQICASGGQVLFDVYDSKEVQESPDKECVKLIYFPAKQCNNGSRKTIILAAGGAYGSVCSMVESFPVAARLAELGVDAFCLNYRVADGKALFPRPMEDMGAACQFLMQHQDTLGINMEHYAVGGFSAGGHLAACWGTPELGYAAYQVSKPDIILLAYPMIDVWKTVSLAPLPIRAMMLSGYLGKDHSQKVCDVYNVEQHMDITYPPAFVVQAEDDPTVPVWNSQVFIEQLQTLQIPYCYEHPQHGLHGFGLGTNTEAVGWVDRAFAFWNKLERD</sequence>
<evidence type="ECO:0000259" key="2">
    <source>
        <dbReference type="Pfam" id="PF20434"/>
    </source>
</evidence>
<dbReference type="Proteomes" id="UP000643810">
    <property type="component" value="Unassembled WGS sequence"/>
</dbReference>
<dbReference type="PANTHER" id="PTHR48081">
    <property type="entry name" value="AB HYDROLASE SUPERFAMILY PROTEIN C4A8.06C"/>
    <property type="match status" value="1"/>
</dbReference>
<dbReference type="Gene3D" id="3.40.50.1820">
    <property type="entry name" value="alpha/beta hydrolase"/>
    <property type="match status" value="1"/>
</dbReference>
<dbReference type="InterPro" id="IPR050300">
    <property type="entry name" value="GDXG_lipolytic_enzyme"/>
</dbReference>
<protein>
    <submittedName>
        <fullName evidence="3">Alpha/beta hydrolase</fullName>
    </submittedName>
</protein>
<comment type="caution">
    <text evidence="3">The sequence shown here is derived from an EMBL/GenBank/DDBJ whole genome shotgun (WGS) entry which is preliminary data.</text>
</comment>
<dbReference type="GO" id="GO:0016787">
    <property type="term" value="F:hydrolase activity"/>
    <property type="evidence" value="ECO:0007669"/>
    <property type="project" value="UniProtKB-KW"/>
</dbReference>
<evidence type="ECO:0000256" key="1">
    <source>
        <dbReference type="ARBA" id="ARBA00022801"/>
    </source>
</evidence>
<dbReference type="PANTHER" id="PTHR48081:SF6">
    <property type="entry name" value="PEPTIDASE S9 PROLYL OLIGOPEPTIDASE CATALYTIC DOMAIN-CONTAINING PROTEIN"/>
    <property type="match status" value="1"/>
</dbReference>
<dbReference type="RefSeq" id="WP_186854598.1">
    <property type="nucleotide sequence ID" value="NZ_JACOPG010000004.1"/>
</dbReference>
<dbReference type="EMBL" id="JACOPG010000004">
    <property type="protein sequence ID" value="MBC5686985.1"/>
    <property type="molecule type" value="Genomic_DNA"/>
</dbReference>
<evidence type="ECO:0000313" key="3">
    <source>
        <dbReference type="EMBL" id="MBC5686985.1"/>
    </source>
</evidence>
<keyword evidence="4" id="KW-1185">Reference proteome</keyword>
<proteinExistence type="predicted"/>
<organism evidence="3 4">
    <name type="scientific">Roseburia lenta</name>
    <dbReference type="NCBI Taxonomy" id="2763061"/>
    <lineage>
        <taxon>Bacteria</taxon>
        <taxon>Bacillati</taxon>
        <taxon>Bacillota</taxon>
        <taxon>Clostridia</taxon>
        <taxon>Lachnospirales</taxon>
        <taxon>Lachnospiraceae</taxon>
        <taxon>Roseburia</taxon>
    </lineage>
</organism>
<reference evidence="3 4" key="1">
    <citation type="submission" date="2020-08" db="EMBL/GenBank/DDBJ databases">
        <title>Genome public.</title>
        <authorList>
            <person name="Liu C."/>
            <person name="Sun Q."/>
        </authorList>
    </citation>
    <scope>NUCLEOTIDE SEQUENCE [LARGE SCALE GENOMIC DNA]</scope>
    <source>
        <strain evidence="3 4">NSJ-9</strain>
    </source>
</reference>
<dbReference type="InterPro" id="IPR049492">
    <property type="entry name" value="BD-FAE-like_dom"/>
</dbReference>
<feature type="domain" description="BD-FAE-like" evidence="2">
    <location>
        <begin position="97"/>
        <end position="295"/>
    </location>
</feature>
<keyword evidence="1 3" id="KW-0378">Hydrolase</keyword>
<name>A0ABR7GI90_9FIRM</name>